<gene>
    <name evidence="1" type="ORF">J2X01_002369</name>
</gene>
<evidence type="ECO:0000313" key="1">
    <source>
        <dbReference type="EMBL" id="MDR7083076.1"/>
    </source>
</evidence>
<dbReference type="EMBL" id="JAVDVQ010000009">
    <property type="protein sequence ID" value="MDR7083076.1"/>
    <property type="molecule type" value="Genomic_DNA"/>
</dbReference>
<evidence type="ECO:0000313" key="2">
    <source>
        <dbReference type="Proteomes" id="UP001252243"/>
    </source>
</evidence>
<dbReference type="Proteomes" id="UP001252243">
    <property type="component" value="Unassembled WGS sequence"/>
</dbReference>
<protein>
    <submittedName>
        <fullName evidence="1">Uncharacterized protein</fullName>
    </submittedName>
</protein>
<reference evidence="1 2" key="1">
    <citation type="submission" date="2023-07" db="EMBL/GenBank/DDBJ databases">
        <title>Sorghum-associated microbial communities from plants grown in Nebraska, USA.</title>
        <authorList>
            <person name="Schachtman D."/>
        </authorList>
    </citation>
    <scope>NUCLEOTIDE SEQUENCE [LARGE SCALE GENOMIC DNA]</scope>
    <source>
        <strain evidence="1 2">BE167</strain>
    </source>
</reference>
<organism evidence="1 2">
    <name type="scientific">Arthrobacter ginsengisoli</name>
    <dbReference type="NCBI Taxonomy" id="1356565"/>
    <lineage>
        <taxon>Bacteria</taxon>
        <taxon>Bacillati</taxon>
        <taxon>Actinomycetota</taxon>
        <taxon>Actinomycetes</taxon>
        <taxon>Micrococcales</taxon>
        <taxon>Micrococcaceae</taxon>
        <taxon>Arthrobacter</taxon>
    </lineage>
</organism>
<name>A0ABU1UD11_9MICC</name>
<sequence length="37" mass="4214">MPKNRIGAFWPQKARKIRLLRGCGQRVWTQTGPPAPP</sequence>
<accession>A0ABU1UD11</accession>
<keyword evidence="2" id="KW-1185">Reference proteome</keyword>
<proteinExistence type="predicted"/>
<comment type="caution">
    <text evidence="1">The sequence shown here is derived from an EMBL/GenBank/DDBJ whole genome shotgun (WGS) entry which is preliminary data.</text>
</comment>